<dbReference type="RefSeq" id="YP_009842617.1">
    <property type="nucleotide sequence ID" value="NC_048742.1"/>
</dbReference>
<dbReference type="KEGG" id="vg:55612872"/>
<dbReference type="EMBL" id="MK061412">
    <property type="protein sequence ID" value="AZU97232.1"/>
    <property type="molecule type" value="Genomic_DNA"/>
</dbReference>
<feature type="transmembrane region" description="Helical" evidence="1">
    <location>
        <begin position="113"/>
        <end position="132"/>
    </location>
</feature>
<protein>
    <submittedName>
        <fullName evidence="2">Uncharacterized protein</fullName>
    </submittedName>
</protein>
<evidence type="ECO:0000313" key="3">
    <source>
        <dbReference type="Proteomes" id="UP000284334"/>
    </source>
</evidence>
<keyword evidence="1" id="KW-0812">Transmembrane</keyword>
<feature type="transmembrane region" description="Helical" evidence="1">
    <location>
        <begin position="88"/>
        <end position="107"/>
    </location>
</feature>
<organism evidence="2 3">
    <name type="scientific">Streptomyces phage Gilson</name>
    <dbReference type="NCBI Taxonomy" id="2488789"/>
    <lineage>
        <taxon>Viruses</taxon>
        <taxon>Duplodnaviria</taxon>
        <taxon>Heunggongvirae</taxon>
        <taxon>Uroviricota</taxon>
        <taxon>Caudoviricetes</taxon>
        <taxon>Stanwilliamsviridae</taxon>
        <taxon>Loccivirinae</taxon>
        <taxon>Gilsonvirus</taxon>
        <taxon>Gilsonvirus gilson</taxon>
    </lineage>
</organism>
<dbReference type="Proteomes" id="UP000284334">
    <property type="component" value="Segment"/>
</dbReference>
<keyword evidence="1" id="KW-1133">Transmembrane helix</keyword>
<evidence type="ECO:0000313" key="2">
    <source>
        <dbReference type="EMBL" id="AZU97232.1"/>
    </source>
</evidence>
<name>A0A3Q9R4X6_9CAUD</name>
<keyword evidence="3" id="KW-1185">Reference proteome</keyword>
<proteinExistence type="predicted"/>
<sequence length="143" mass="16065">MSRLVNLARAAAEKPTEAVEYIIGVAVLFVGLWFVSPFYEPSTSIQSQIWENAHIPRYTGAVQALVAATLLFALVRKKWTRRQTVRRQATFAIFVLYLFYGFSSTIILGMGRVSWIATFALALISGVAHLRLKWEEGEANARN</sequence>
<keyword evidence="1" id="KW-0472">Membrane</keyword>
<dbReference type="GeneID" id="55612872"/>
<reference evidence="2 3" key="1">
    <citation type="submission" date="2018-10" db="EMBL/GenBank/DDBJ databases">
        <authorList>
            <person name="Soria N.A."/>
            <person name="Batley M.G."/>
            <person name="Hanafy A."/>
            <person name="Singh N."/>
            <person name="Shaffer C.D."/>
            <person name="Weston-Hafer K.A."/>
            <person name="Russell D.A."/>
            <person name="Pope W.H."/>
            <person name="Jacobs-Sera D."/>
            <person name="Hendrix R.W."/>
            <person name="Hatfull G.F."/>
        </authorList>
    </citation>
    <scope>NUCLEOTIDE SEQUENCE [LARGE SCALE GENOMIC DNA]</scope>
</reference>
<gene>
    <name evidence="2" type="primary">182</name>
    <name evidence="2" type="ORF">SEA_GILSON_182</name>
</gene>
<feature type="transmembrane region" description="Helical" evidence="1">
    <location>
        <begin position="58"/>
        <end position="76"/>
    </location>
</feature>
<evidence type="ECO:0000256" key="1">
    <source>
        <dbReference type="SAM" id="Phobius"/>
    </source>
</evidence>
<accession>A0A3Q9R4X6</accession>
<feature type="transmembrane region" description="Helical" evidence="1">
    <location>
        <begin position="21"/>
        <end position="38"/>
    </location>
</feature>